<feature type="region of interest" description="Disordered" evidence="1">
    <location>
        <begin position="1"/>
        <end position="29"/>
    </location>
</feature>
<feature type="compositionally biased region" description="Polar residues" evidence="1">
    <location>
        <begin position="70"/>
        <end position="90"/>
    </location>
</feature>
<reference evidence="2 3" key="1">
    <citation type="submission" date="2021-06" db="EMBL/GenBank/DDBJ databases">
        <title>Caerostris darwini draft genome.</title>
        <authorList>
            <person name="Kono N."/>
            <person name="Arakawa K."/>
        </authorList>
    </citation>
    <scope>NUCLEOTIDE SEQUENCE [LARGE SCALE GENOMIC DNA]</scope>
</reference>
<evidence type="ECO:0000256" key="1">
    <source>
        <dbReference type="SAM" id="MobiDB-lite"/>
    </source>
</evidence>
<accession>A0AAV4T9G3</accession>
<feature type="region of interest" description="Disordered" evidence="1">
    <location>
        <begin position="61"/>
        <end position="126"/>
    </location>
</feature>
<comment type="caution">
    <text evidence="2">The sequence shown here is derived from an EMBL/GenBank/DDBJ whole genome shotgun (WGS) entry which is preliminary data.</text>
</comment>
<evidence type="ECO:0000313" key="3">
    <source>
        <dbReference type="Proteomes" id="UP001054837"/>
    </source>
</evidence>
<gene>
    <name evidence="2" type="ORF">CDAR_372571</name>
</gene>
<protein>
    <submittedName>
        <fullName evidence="2">Uncharacterized protein</fullName>
    </submittedName>
</protein>
<keyword evidence="3" id="KW-1185">Reference proteome</keyword>
<name>A0AAV4T9G3_9ARAC</name>
<evidence type="ECO:0000313" key="2">
    <source>
        <dbReference type="EMBL" id="GIY41981.1"/>
    </source>
</evidence>
<dbReference type="EMBL" id="BPLQ01009134">
    <property type="protein sequence ID" value="GIY41981.1"/>
    <property type="molecule type" value="Genomic_DNA"/>
</dbReference>
<proteinExistence type="predicted"/>
<sequence>MTHLMRGFRSRSPRVASRLTKTNRPLSGDECSESLLRASLLSLKQGCSDRDMTLVSLETHIDIQEGRSPPLTTRSPPNRNSNYGLSSSNEAPPEEGRTRRIKSPSVAATGSAYSKEGFNEDSFGSLSTVPSRLESLVCNDALDAKIQKQISESGDSANKEESAT</sequence>
<dbReference type="Proteomes" id="UP001054837">
    <property type="component" value="Unassembled WGS sequence"/>
</dbReference>
<dbReference type="AlphaFoldDB" id="A0AAV4T9G3"/>
<feature type="compositionally biased region" description="Basic residues" evidence="1">
    <location>
        <begin position="1"/>
        <end position="12"/>
    </location>
</feature>
<organism evidence="2 3">
    <name type="scientific">Caerostris darwini</name>
    <dbReference type="NCBI Taxonomy" id="1538125"/>
    <lineage>
        <taxon>Eukaryota</taxon>
        <taxon>Metazoa</taxon>
        <taxon>Ecdysozoa</taxon>
        <taxon>Arthropoda</taxon>
        <taxon>Chelicerata</taxon>
        <taxon>Arachnida</taxon>
        <taxon>Araneae</taxon>
        <taxon>Araneomorphae</taxon>
        <taxon>Entelegynae</taxon>
        <taxon>Araneoidea</taxon>
        <taxon>Araneidae</taxon>
        <taxon>Caerostris</taxon>
    </lineage>
</organism>